<feature type="transmembrane region" description="Helical" evidence="1">
    <location>
        <begin position="89"/>
        <end position="107"/>
    </location>
</feature>
<keyword evidence="1" id="KW-0472">Membrane</keyword>
<protein>
    <submittedName>
        <fullName evidence="2">DUF368 domain-containing protein</fullName>
    </submittedName>
</protein>
<evidence type="ECO:0000313" key="3">
    <source>
        <dbReference type="Proteomes" id="UP001157126"/>
    </source>
</evidence>
<accession>A0ABQ6ITN4</accession>
<feature type="transmembrane region" description="Helical" evidence="1">
    <location>
        <begin position="187"/>
        <end position="205"/>
    </location>
</feature>
<proteinExistence type="predicted"/>
<keyword evidence="1" id="KW-0812">Transmembrane</keyword>
<feature type="transmembrane region" description="Helical" evidence="1">
    <location>
        <begin position="255"/>
        <end position="275"/>
    </location>
</feature>
<dbReference type="Pfam" id="PF04018">
    <property type="entry name" value="VCA0040-like"/>
    <property type="match status" value="1"/>
</dbReference>
<feature type="transmembrane region" description="Helical" evidence="1">
    <location>
        <begin position="217"/>
        <end position="235"/>
    </location>
</feature>
<sequence>MGSADVVPGVSGGTVALVLGIYRHLIAALGRCVDVATTALRFDGKGIVGALKNVPWIWIVSLIGGILLAVFLLAAPLERALATYPEQMAGLFTGFIVGACLLCWRQLQRSDVRHIALAAVWAVAFFFLLGISPAAQTGGQAPELWVYFVTGAIAICAMILPGISGSFLLVLMGVYAHVIGAVSQRDFLVLGVFALGCVVGLSLAAKGLSWLLTHHHDAVVASMIGLMIGSIRILWPWPHGLESTEMALPAADTWLMPTLLAVLGLVLVLGIDAVARRVGDDH</sequence>
<dbReference type="PANTHER" id="PTHR37308:SF1">
    <property type="entry name" value="POLYPRENYL-PHOSPHATE TRANSPORTER"/>
    <property type="match status" value="1"/>
</dbReference>
<dbReference type="Proteomes" id="UP001157126">
    <property type="component" value="Unassembled WGS sequence"/>
</dbReference>
<name>A0ABQ6ITN4_9MICO</name>
<reference evidence="3" key="1">
    <citation type="journal article" date="2019" name="Int. J. Syst. Evol. Microbiol.">
        <title>The Global Catalogue of Microorganisms (GCM) 10K type strain sequencing project: providing services to taxonomists for standard genome sequencing and annotation.</title>
        <authorList>
            <consortium name="The Broad Institute Genomics Platform"/>
            <consortium name="The Broad Institute Genome Sequencing Center for Infectious Disease"/>
            <person name="Wu L."/>
            <person name="Ma J."/>
        </authorList>
    </citation>
    <scope>NUCLEOTIDE SEQUENCE [LARGE SCALE GENOMIC DNA]</scope>
    <source>
        <strain evidence="3">NBRC 113072</strain>
    </source>
</reference>
<evidence type="ECO:0000256" key="1">
    <source>
        <dbReference type="SAM" id="Phobius"/>
    </source>
</evidence>
<keyword evidence="3" id="KW-1185">Reference proteome</keyword>
<feature type="transmembrane region" description="Helical" evidence="1">
    <location>
        <begin position="144"/>
        <end position="175"/>
    </location>
</feature>
<feature type="transmembrane region" description="Helical" evidence="1">
    <location>
        <begin position="113"/>
        <end position="132"/>
    </location>
</feature>
<dbReference type="InterPro" id="IPR007163">
    <property type="entry name" value="VCA0040-like"/>
</dbReference>
<keyword evidence="1" id="KW-1133">Transmembrane helix</keyword>
<comment type="caution">
    <text evidence="2">The sequence shown here is derived from an EMBL/GenBank/DDBJ whole genome shotgun (WGS) entry which is preliminary data.</text>
</comment>
<dbReference type="EMBL" id="BSUO01000001">
    <property type="protein sequence ID" value="GMA41275.1"/>
    <property type="molecule type" value="Genomic_DNA"/>
</dbReference>
<evidence type="ECO:0000313" key="2">
    <source>
        <dbReference type="EMBL" id="GMA41275.1"/>
    </source>
</evidence>
<dbReference type="PANTHER" id="PTHR37308">
    <property type="entry name" value="INTEGRAL MEMBRANE PROTEIN"/>
    <property type="match status" value="1"/>
</dbReference>
<feature type="transmembrane region" description="Helical" evidence="1">
    <location>
        <begin position="56"/>
        <end position="77"/>
    </location>
</feature>
<gene>
    <name evidence="2" type="ORF">GCM10025883_33200</name>
</gene>
<organism evidence="2 3">
    <name type="scientific">Mobilicoccus caccae</name>
    <dbReference type="NCBI Taxonomy" id="1859295"/>
    <lineage>
        <taxon>Bacteria</taxon>
        <taxon>Bacillati</taxon>
        <taxon>Actinomycetota</taxon>
        <taxon>Actinomycetes</taxon>
        <taxon>Micrococcales</taxon>
        <taxon>Dermatophilaceae</taxon>
        <taxon>Mobilicoccus</taxon>
    </lineage>
</organism>